<evidence type="ECO:0000313" key="2">
    <source>
        <dbReference type="EMBL" id="KAJ8059812.1"/>
    </source>
</evidence>
<comment type="caution">
    <text evidence="2">The sequence shown here is derived from an EMBL/GenBank/DDBJ whole genome shotgun (WGS) entry which is preliminary data.</text>
</comment>
<sequence>MDHKLSTTAPNSLRFDGASDSPRTPMTSSSSTLPRFNIKSRPTLSNTLRARTSVDSTQTRKSLSSLHSPDRFLPVLKRSDSAAQSFRANKDPGTLSPYERLMRNSSASLDAFNPRRRATSPIPLASRPDSRRIVSANRGRGKQYLTAISDPCSNHSTGATALTFQRNAPTTPNGERQVRLGLDSVSIYSSQPIQSIVRKDAKFDIVTLSFLVLITTGQCRNCMGCRRSGSRERWHSRWSRWFVG</sequence>
<feature type="region of interest" description="Disordered" evidence="1">
    <location>
        <begin position="1"/>
        <end position="68"/>
    </location>
</feature>
<feature type="compositionally biased region" description="Low complexity" evidence="1">
    <location>
        <begin position="19"/>
        <end position="34"/>
    </location>
</feature>
<proteinExistence type="predicted"/>
<dbReference type="OrthoDB" id="10263272at2759"/>
<protein>
    <submittedName>
        <fullName evidence="2">Uncharacterized protein</fullName>
    </submittedName>
</protein>
<feature type="compositionally biased region" description="Polar residues" evidence="1">
    <location>
        <begin position="40"/>
        <end position="67"/>
    </location>
</feature>
<organism evidence="2 3">
    <name type="scientific">Sclerotinia nivalis</name>
    <dbReference type="NCBI Taxonomy" id="352851"/>
    <lineage>
        <taxon>Eukaryota</taxon>
        <taxon>Fungi</taxon>
        <taxon>Dikarya</taxon>
        <taxon>Ascomycota</taxon>
        <taxon>Pezizomycotina</taxon>
        <taxon>Leotiomycetes</taxon>
        <taxon>Helotiales</taxon>
        <taxon>Sclerotiniaceae</taxon>
        <taxon>Sclerotinia</taxon>
    </lineage>
</organism>
<accession>A0A9X0ABQ9</accession>
<reference evidence="2" key="1">
    <citation type="submission" date="2022-11" db="EMBL/GenBank/DDBJ databases">
        <title>Genome Resource of Sclerotinia nivalis Strain SnTB1, a Plant Pathogen Isolated from American Ginseng.</title>
        <authorList>
            <person name="Fan S."/>
        </authorList>
    </citation>
    <scope>NUCLEOTIDE SEQUENCE</scope>
    <source>
        <strain evidence="2">SnTB1</strain>
    </source>
</reference>
<keyword evidence="3" id="KW-1185">Reference proteome</keyword>
<dbReference type="EMBL" id="JAPEIS010000014">
    <property type="protein sequence ID" value="KAJ8059812.1"/>
    <property type="molecule type" value="Genomic_DNA"/>
</dbReference>
<feature type="compositionally biased region" description="Polar residues" evidence="1">
    <location>
        <begin position="1"/>
        <end position="11"/>
    </location>
</feature>
<gene>
    <name evidence="2" type="ORF">OCU04_011443</name>
</gene>
<dbReference type="Proteomes" id="UP001152300">
    <property type="component" value="Unassembled WGS sequence"/>
</dbReference>
<evidence type="ECO:0000256" key="1">
    <source>
        <dbReference type="SAM" id="MobiDB-lite"/>
    </source>
</evidence>
<evidence type="ECO:0000313" key="3">
    <source>
        <dbReference type="Proteomes" id="UP001152300"/>
    </source>
</evidence>
<dbReference type="AlphaFoldDB" id="A0A9X0ABQ9"/>
<name>A0A9X0ABQ9_9HELO</name>